<organism evidence="1 2">
    <name type="scientific">Flavobacterium caeni</name>
    <dbReference type="NCBI Taxonomy" id="490189"/>
    <lineage>
        <taxon>Bacteria</taxon>
        <taxon>Pseudomonadati</taxon>
        <taxon>Bacteroidota</taxon>
        <taxon>Flavobacteriia</taxon>
        <taxon>Flavobacteriales</taxon>
        <taxon>Flavobacteriaceae</taxon>
        <taxon>Flavobacterium</taxon>
    </lineage>
</organism>
<dbReference type="RefSeq" id="WP_091140869.1">
    <property type="nucleotide sequence ID" value="NZ_FMVF01000003.1"/>
</dbReference>
<proteinExistence type="predicted"/>
<keyword evidence="2" id="KW-1185">Reference proteome</keyword>
<dbReference type="Proteomes" id="UP000199354">
    <property type="component" value="Unassembled WGS sequence"/>
</dbReference>
<name>A0A1G5CSM7_9FLAO</name>
<dbReference type="OrthoDB" id="1442602at2"/>
<dbReference type="AlphaFoldDB" id="A0A1G5CSM7"/>
<reference evidence="1 2" key="1">
    <citation type="submission" date="2016-10" db="EMBL/GenBank/DDBJ databases">
        <authorList>
            <person name="de Groot N.N."/>
        </authorList>
    </citation>
    <scope>NUCLEOTIDE SEQUENCE [LARGE SCALE GENOMIC DNA]</scope>
    <source>
        <strain evidence="1 2">CGMCC 1.7031</strain>
    </source>
</reference>
<accession>A0A1G5CSM7</accession>
<gene>
    <name evidence="1" type="ORF">SAMN02927903_00634</name>
</gene>
<dbReference type="STRING" id="490189.SAMN02927903_00634"/>
<evidence type="ECO:0000313" key="2">
    <source>
        <dbReference type="Proteomes" id="UP000199354"/>
    </source>
</evidence>
<evidence type="ECO:0000313" key="1">
    <source>
        <dbReference type="EMBL" id="SCY05549.1"/>
    </source>
</evidence>
<sequence length="109" mass="12448">MKVETKGHTTTIKDTQGELTSFVMKLTHEYKSFEKYNIIVDLLLHGQLSTKDINSLLPLSKTHRKAKKSFVIVANVDYNSVSQQLVLVPTVLEAHDMIEMEEIERDLGF</sequence>
<protein>
    <submittedName>
        <fullName evidence="1">Uncharacterized protein</fullName>
    </submittedName>
</protein>
<dbReference type="EMBL" id="FMVF01000003">
    <property type="protein sequence ID" value="SCY05549.1"/>
    <property type="molecule type" value="Genomic_DNA"/>
</dbReference>